<evidence type="ECO:0000259" key="13">
    <source>
        <dbReference type="PROSITE" id="PS51294"/>
    </source>
</evidence>
<dbReference type="InterPro" id="IPR007526">
    <property type="entry name" value="SWIRM"/>
</dbReference>
<evidence type="ECO:0000313" key="14">
    <source>
        <dbReference type="EMBL" id="KAF8472977.1"/>
    </source>
</evidence>
<dbReference type="CDD" id="cd00167">
    <property type="entry name" value="SANT"/>
    <property type="match status" value="1"/>
</dbReference>
<dbReference type="FunFam" id="1.10.10.60:FF:000115">
    <property type="entry name" value="Transcriptional adapter 2"/>
    <property type="match status" value="1"/>
</dbReference>
<evidence type="ECO:0000259" key="10">
    <source>
        <dbReference type="PROSITE" id="PS50090"/>
    </source>
</evidence>
<dbReference type="Pfam" id="PF00249">
    <property type="entry name" value="Myb_DNA-binding"/>
    <property type="match status" value="1"/>
</dbReference>
<feature type="region of interest" description="Disordered" evidence="9">
    <location>
        <begin position="288"/>
        <end position="318"/>
    </location>
</feature>
<dbReference type="InterPro" id="IPR017930">
    <property type="entry name" value="Myb_dom"/>
</dbReference>
<dbReference type="Pfam" id="PF25299">
    <property type="entry name" value="ZZ_ADA2"/>
    <property type="match status" value="1"/>
</dbReference>
<dbReference type="PANTHER" id="PTHR12374">
    <property type="entry name" value="TRANSCRIPTIONAL ADAPTOR 2 ADA2 -RELATED"/>
    <property type="match status" value="1"/>
</dbReference>
<dbReference type="InterPro" id="IPR016827">
    <property type="entry name" value="Ada2/TADA2"/>
</dbReference>
<dbReference type="Gene3D" id="3.30.60.90">
    <property type="match status" value="1"/>
</dbReference>
<dbReference type="FunFam" id="1.10.10.10:FF:000087">
    <property type="entry name" value="Transcriptional adapter 2"/>
    <property type="match status" value="1"/>
</dbReference>
<dbReference type="GO" id="GO:0003713">
    <property type="term" value="F:transcription coactivator activity"/>
    <property type="evidence" value="ECO:0007669"/>
    <property type="project" value="InterPro"/>
</dbReference>
<organism evidence="14 15">
    <name type="scientific">Russula ochroleuca</name>
    <dbReference type="NCBI Taxonomy" id="152965"/>
    <lineage>
        <taxon>Eukaryota</taxon>
        <taxon>Fungi</taxon>
        <taxon>Dikarya</taxon>
        <taxon>Basidiomycota</taxon>
        <taxon>Agaricomycotina</taxon>
        <taxon>Agaricomycetes</taxon>
        <taxon>Russulales</taxon>
        <taxon>Russulaceae</taxon>
        <taxon>Russula</taxon>
    </lineage>
</organism>
<dbReference type="Gene3D" id="1.10.10.60">
    <property type="entry name" value="Homeodomain-like"/>
    <property type="match status" value="1"/>
</dbReference>
<evidence type="ECO:0000259" key="12">
    <source>
        <dbReference type="PROSITE" id="PS51293"/>
    </source>
</evidence>
<feature type="compositionally biased region" description="Acidic residues" evidence="9">
    <location>
        <begin position="302"/>
        <end position="313"/>
    </location>
</feature>
<dbReference type="InterPro" id="IPR000433">
    <property type="entry name" value="Znf_ZZ"/>
</dbReference>
<feature type="domain" description="SWIRM" evidence="11">
    <location>
        <begin position="490"/>
        <end position="586"/>
    </location>
</feature>
<reference evidence="14" key="2">
    <citation type="journal article" date="2020" name="Nat. Commun.">
        <title>Large-scale genome sequencing of mycorrhizal fungi provides insights into the early evolution of symbiotic traits.</title>
        <authorList>
            <person name="Miyauchi S."/>
            <person name="Kiss E."/>
            <person name="Kuo A."/>
            <person name="Drula E."/>
            <person name="Kohler A."/>
            <person name="Sanchez-Garcia M."/>
            <person name="Morin E."/>
            <person name="Andreopoulos B."/>
            <person name="Barry K.W."/>
            <person name="Bonito G."/>
            <person name="Buee M."/>
            <person name="Carver A."/>
            <person name="Chen C."/>
            <person name="Cichocki N."/>
            <person name="Clum A."/>
            <person name="Culley D."/>
            <person name="Crous P.W."/>
            <person name="Fauchery L."/>
            <person name="Girlanda M."/>
            <person name="Hayes R.D."/>
            <person name="Keri Z."/>
            <person name="LaButti K."/>
            <person name="Lipzen A."/>
            <person name="Lombard V."/>
            <person name="Magnuson J."/>
            <person name="Maillard F."/>
            <person name="Murat C."/>
            <person name="Nolan M."/>
            <person name="Ohm R.A."/>
            <person name="Pangilinan J."/>
            <person name="Pereira M.F."/>
            <person name="Perotto S."/>
            <person name="Peter M."/>
            <person name="Pfister S."/>
            <person name="Riley R."/>
            <person name="Sitrit Y."/>
            <person name="Stielow J.B."/>
            <person name="Szollosi G."/>
            <person name="Zifcakova L."/>
            <person name="Stursova M."/>
            <person name="Spatafora J.W."/>
            <person name="Tedersoo L."/>
            <person name="Vaario L.M."/>
            <person name="Yamada A."/>
            <person name="Yan M."/>
            <person name="Wang P."/>
            <person name="Xu J."/>
            <person name="Bruns T."/>
            <person name="Baldrian P."/>
            <person name="Vilgalys R."/>
            <person name="Dunand C."/>
            <person name="Henrissat B."/>
            <person name="Grigoriev I.V."/>
            <person name="Hibbett D."/>
            <person name="Nagy L.G."/>
            <person name="Martin F.M."/>
        </authorList>
    </citation>
    <scope>NUCLEOTIDE SEQUENCE</scope>
    <source>
        <strain evidence="14">Prilba</strain>
    </source>
</reference>
<feature type="region of interest" description="Disordered" evidence="9">
    <location>
        <begin position="584"/>
        <end position="605"/>
    </location>
</feature>
<feature type="domain" description="Myb-like" evidence="10">
    <location>
        <begin position="90"/>
        <end position="133"/>
    </location>
</feature>
<evidence type="ECO:0000313" key="15">
    <source>
        <dbReference type="Proteomes" id="UP000759537"/>
    </source>
</evidence>
<dbReference type="GO" id="GO:0008270">
    <property type="term" value="F:zinc ion binding"/>
    <property type="evidence" value="ECO:0007669"/>
    <property type="project" value="UniProtKB-KW"/>
</dbReference>
<dbReference type="PANTHER" id="PTHR12374:SF20">
    <property type="entry name" value="TRANSCRIPTIONAL ADAPTER 2-ALPHA"/>
    <property type="match status" value="1"/>
</dbReference>
<dbReference type="OrthoDB" id="270417at2759"/>
<dbReference type="InterPro" id="IPR009057">
    <property type="entry name" value="Homeodomain-like_sf"/>
</dbReference>
<dbReference type="SUPFAM" id="SSF57850">
    <property type="entry name" value="RING/U-box"/>
    <property type="match status" value="1"/>
</dbReference>
<evidence type="ECO:0000256" key="7">
    <source>
        <dbReference type="ARBA" id="ARBA00023242"/>
    </source>
</evidence>
<dbReference type="GO" id="GO:0070461">
    <property type="term" value="C:SAGA-type complex"/>
    <property type="evidence" value="ECO:0007669"/>
    <property type="project" value="TreeGrafter"/>
</dbReference>
<dbReference type="GO" id="GO:0006357">
    <property type="term" value="P:regulation of transcription by RNA polymerase II"/>
    <property type="evidence" value="ECO:0007669"/>
    <property type="project" value="InterPro"/>
</dbReference>
<dbReference type="GO" id="GO:0006338">
    <property type="term" value="P:chromatin remodeling"/>
    <property type="evidence" value="ECO:0007669"/>
    <property type="project" value="TreeGrafter"/>
</dbReference>
<dbReference type="PIRSF" id="PIRSF025024">
    <property type="entry name" value="Transcriptional_adaptor_2"/>
    <property type="match status" value="1"/>
</dbReference>
<feature type="compositionally biased region" description="Basic and acidic residues" evidence="9">
    <location>
        <begin position="288"/>
        <end position="298"/>
    </location>
</feature>
<dbReference type="GO" id="GO:0005634">
    <property type="term" value="C:nucleus"/>
    <property type="evidence" value="ECO:0007669"/>
    <property type="project" value="UniProtKB-SubCell"/>
</dbReference>
<keyword evidence="5 8" id="KW-0805">Transcription regulation</keyword>
<keyword evidence="2" id="KW-0479">Metal-binding</keyword>
<dbReference type="GO" id="GO:0003682">
    <property type="term" value="F:chromatin binding"/>
    <property type="evidence" value="ECO:0007669"/>
    <property type="project" value="TreeGrafter"/>
</dbReference>
<dbReference type="Pfam" id="PF22941">
    <property type="entry name" value="TADA2A-like_3rd"/>
    <property type="match status" value="1"/>
</dbReference>
<dbReference type="PROSITE" id="PS50934">
    <property type="entry name" value="SWIRM"/>
    <property type="match status" value="1"/>
</dbReference>
<dbReference type="CDD" id="cd02335">
    <property type="entry name" value="ZZ_ADA2"/>
    <property type="match status" value="1"/>
</dbReference>
<keyword evidence="15" id="KW-1185">Reference proteome</keyword>
<reference evidence="14" key="1">
    <citation type="submission" date="2019-10" db="EMBL/GenBank/DDBJ databases">
        <authorList>
            <consortium name="DOE Joint Genome Institute"/>
            <person name="Kuo A."/>
            <person name="Miyauchi S."/>
            <person name="Kiss E."/>
            <person name="Drula E."/>
            <person name="Kohler A."/>
            <person name="Sanchez-Garcia M."/>
            <person name="Andreopoulos B."/>
            <person name="Barry K.W."/>
            <person name="Bonito G."/>
            <person name="Buee M."/>
            <person name="Carver A."/>
            <person name="Chen C."/>
            <person name="Cichocki N."/>
            <person name="Clum A."/>
            <person name="Culley D."/>
            <person name="Crous P.W."/>
            <person name="Fauchery L."/>
            <person name="Girlanda M."/>
            <person name="Hayes R."/>
            <person name="Keri Z."/>
            <person name="LaButti K."/>
            <person name="Lipzen A."/>
            <person name="Lombard V."/>
            <person name="Magnuson J."/>
            <person name="Maillard F."/>
            <person name="Morin E."/>
            <person name="Murat C."/>
            <person name="Nolan M."/>
            <person name="Ohm R."/>
            <person name="Pangilinan J."/>
            <person name="Pereira M."/>
            <person name="Perotto S."/>
            <person name="Peter M."/>
            <person name="Riley R."/>
            <person name="Sitrit Y."/>
            <person name="Stielow B."/>
            <person name="Szollosi G."/>
            <person name="Zifcakova L."/>
            <person name="Stursova M."/>
            <person name="Spatafora J.W."/>
            <person name="Tedersoo L."/>
            <person name="Vaario L.-M."/>
            <person name="Yamada A."/>
            <person name="Yan M."/>
            <person name="Wang P."/>
            <person name="Xu J."/>
            <person name="Bruns T."/>
            <person name="Baldrian P."/>
            <person name="Vilgalys R."/>
            <person name="Henrissat B."/>
            <person name="Grigoriev I.V."/>
            <person name="Hibbett D."/>
            <person name="Nagy L.G."/>
            <person name="Martin F.M."/>
        </authorList>
    </citation>
    <scope>NUCLEOTIDE SEQUENCE</scope>
    <source>
        <strain evidence="14">Prilba</strain>
    </source>
</reference>
<accession>A0A9P5MPU9</accession>
<dbReference type="PROSITE" id="PS51294">
    <property type="entry name" value="HTH_MYB"/>
    <property type="match status" value="1"/>
</dbReference>
<keyword evidence="3" id="KW-0863">Zinc-finger</keyword>
<dbReference type="InterPro" id="IPR055141">
    <property type="entry name" value="TADA2A_B-like_dom"/>
</dbReference>
<evidence type="ECO:0000256" key="6">
    <source>
        <dbReference type="ARBA" id="ARBA00023163"/>
    </source>
</evidence>
<evidence type="ECO:0000256" key="4">
    <source>
        <dbReference type="ARBA" id="ARBA00022833"/>
    </source>
</evidence>
<evidence type="ECO:0000256" key="1">
    <source>
        <dbReference type="ARBA" id="ARBA00004123"/>
    </source>
</evidence>
<dbReference type="InterPro" id="IPR043145">
    <property type="entry name" value="Znf_ZZ_sf"/>
</dbReference>
<dbReference type="Proteomes" id="UP000759537">
    <property type="component" value="Unassembled WGS sequence"/>
</dbReference>
<evidence type="ECO:0000256" key="9">
    <source>
        <dbReference type="SAM" id="MobiDB-lite"/>
    </source>
</evidence>
<evidence type="ECO:0000256" key="3">
    <source>
        <dbReference type="ARBA" id="ARBA00022771"/>
    </source>
</evidence>
<keyword evidence="4" id="KW-0862">Zinc</keyword>
<keyword evidence="6 8" id="KW-0804">Transcription</keyword>
<proteinExistence type="predicted"/>
<dbReference type="InterPro" id="IPR001005">
    <property type="entry name" value="SANT/Myb"/>
</dbReference>
<comment type="caution">
    <text evidence="14">The sequence shown here is derived from an EMBL/GenBank/DDBJ whole genome shotgun (WGS) entry which is preliminary data.</text>
</comment>
<protein>
    <recommendedName>
        <fullName evidence="8">Transcriptional adapter 2</fullName>
    </recommendedName>
</protein>
<feature type="domain" description="HTH myb-type" evidence="13">
    <location>
        <begin position="90"/>
        <end position="137"/>
    </location>
</feature>
<feature type="domain" description="SANT" evidence="12">
    <location>
        <begin position="85"/>
        <end position="137"/>
    </location>
</feature>
<dbReference type="PROSITE" id="PS51293">
    <property type="entry name" value="SANT"/>
    <property type="match status" value="1"/>
</dbReference>
<dbReference type="PROSITE" id="PS50090">
    <property type="entry name" value="MYB_LIKE"/>
    <property type="match status" value="1"/>
</dbReference>
<sequence length="605" mass="68580">MTVTNRKRPYHAEEVSTINEPGVQTECDGCLVDLTHSIRIKCADPVCAVGDGVDLCPNCFCSGKEFGKHKRGHAYRVEELHSYPIFTEDWGADEELLLVEGVAQQGLGNWQAVAEHVGTRTREEVEEHYNTVYIDSPIWPRPRMDLSFDIDPTEFQERKRRRISNMTVAPPLQKVAPTSAPGVHDIATFLPGRLEFEHEIDNEAEDLIKNLEFGLCMGLGGDSIPEDEDDHDYKTRMRWKVEQREKDHDQEMVFVPQNGLVNGAIHGNGNGLIVNGLNGAANGFVRKDKEVKKEKDTPAPDDNGDGVEEESEENMPPIPFETQASLEFKLTLIEMYMQRITKRREAKALMFDRGLLEYKKLQAAEKKRPKEEKDIVHRLRPFARLQTAEDYEVFSTDILYEAMLRKRIGELQQFRRLGLTTAADIKKWEDDLYKRTQAKANMTRDHFSSERLQQLRAASARQSLGPDTLRRNGGVDVDRKSVDQTSATGPSGRRPPAPLNLANSPSLHLLTPAEQILCSTLRILPKPYLVIKETLVREYARRGGKLRRREARDLVKIDVTKTSRVWDFLVQAGYLRIGVDQSQQQQQQQQQQPLATSLSGGTSSG</sequence>
<dbReference type="InterPro" id="IPR036388">
    <property type="entry name" value="WH-like_DNA-bd_sf"/>
</dbReference>
<comment type="subcellular location">
    <subcellularLocation>
        <location evidence="1 8">Nucleus</location>
    </subcellularLocation>
</comment>
<dbReference type="InterPro" id="IPR017884">
    <property type="entry name" value="SANT_dom"/>
</dbReference>
<name>A0A9P5MPU9_9AGAM</name>
<dbReference type="SMART" id="SM00717">
    <property type="entry name" value="SANT"/>
    <property type="match status" value="1"/>
</dbReference>
<keyword evidence="7 8" id="KW-0539">Nucleus</keyword>
<feature type="region of interest" description="Disordered" evidence="9">
    <location>
        <begin position="457"/>
        <end position="500"/>
    </location>
</feature>
<evidence type="ECO:0000256" key="8">
    <source>
        <dbReference type="PIRNR" id="PIRNR025024"/>
    </source>
</evidence>
<dbReference type="AlphaFoldDB" id="A0A9P5MPU9"/>
<dbReference type="EMBL" id="WHVB01000019">
    <property type="protein sequence ID" value="KAF8472977.1"/>
    <property type="molecule type" value="Genomic_DNA"/>
</dbReference>
<gene>
    <name evidence="14" type="ORF">DFH94DRAFT_765069</name>
</gene>
<evidence type="ECO:0000256" key="2">
    <source>
        <dbReference type="ARBA" id="ARBA00022723"/>
    </source>
</evidence>
<dbReference type="SUPFAM" id="SSF46689">
    <property type="entry name" value="Homeodomain-like"/>
    <property type="match status" value="2"/>
</dbReference>
<evidence type="ECO:0000256" key="5">
    <source>
        <dbReference type="ARBA" id="ARBA00023015"/>
    </source>
</evidence>
<evidence type="ECO:0000259" key="11">
    <source>
        <dbReference type="PROSITE" id="PS50934"/>
    </source>
</evidence>
<dbReference type="Pfam" id="PF04433">
    <property type="entry name" value="SWIRM"/>
    <property type="match status" value="1"/>
</dbReference>
<dbReference type="InterPro" id="IPR041983">
    <property type="entry name" value="ADA2-like_ZZ"/>
</dbReference>
<dbReference type="Gene3D" id="1.10.10.10">
    <property type="entry name" value="Winged helix-like DNA-binding domain superfamily/Winged helix DNA-binding domain"/>
    <property type="match status" value="1"/>
</dbReference>